<proteinExistence type="inferred from homology"/>
<name>A0A914XHS2_9BILA</name>
<dbReference type="Gene3D" id="2.60.370.10">
    <property type="entry name" value="Ctag/Cox11"/>
    <property type="match status" value="1"/>
</dbReference>
<comment type="subcellular location">
    <subcellularLocation>
        <location evidence="2">Mitochondrion inner membrane</location>
        <topology evidence="2">Single-pass membrane protein</topology>
        <orientation evidence="2">Intermembrane side</orientation>
    </subcellularLocation>
</comment>
<dbReference type="WBParaSite" id="PSAMB.scaffold7843size7010.g30598.t1">
    <property type="protein sequence ID" value="PSAMB.scaffold7843size7010.g30598.t1"/>
    <property type="gene ID" value="PSAMB.scaffold7843size7010.g30598"/>
</dbReference>
<dbReference type="SUPFAM" id="SSF110111">
    <property type="entry name" value="Ctag/Cox11"/>
    <property type="match status" value="1"/>
</dbReference>
<dbReference type="AlphaFoldDB" id="A0A914XHS2"/>
<evidence type="ECO:0000256" key="6">
    <source>
        <dbReference type="ARBA" id="ARBA00063165"/>
    </source>
</evidence>
<evidence type="ECO:0000256" key="1">
    <source>
        <dbReference type="ARBA" id="ARBA00004007"/>
    </source>
</evidence>
<comment type="function">
    <text evidence="1">Exerts its effect at some terminal stage of cytochrome c oxidase synthesis, probably by being involved in the insertion of the copper B into subunit I.</text>
</comment>
<dbReference type="InterPro" id="IPR007533">
    <property type="entry name" value="Cyt_c_oxidase_assmbl_CtaG"/>
</dbReference>
<keyword evidence="4 8" id="KW-1133">Transmembrane helix</keyword>
<keyword evidence="3 8" id="KW-0812">Transmembrane</keyword>
<keyword evidence="5 8" id="KW-0472">Membrane</keyword>
<feature type="transmembrane region" description="Helical" evidence="8">
    <location>
        <begin position="74"/>
        <end position="95"/>
    </location>
</feature>
<dbReference type="PANTHER" id="PTHR21320">
    <property type="entry name" value="CYTOCHROME C OXIDASE ASSEMBLY PROTEIN COX11-RELATED"/>
    <property type="match status" value="1"/>
</dbReference>
<evidence type="ECO:0000256" key="3">
    <source>
        <dbReference type="ARBA" id="ARBA00022692"/>
    </source>
</evidence>
<keyword evidence="9" id="KW-1185">Reference proteome</keyword>
<dbReference type="FunFam" id="2.60.370.10:FF:000001">
    <property type="entry name" value="COX11 cytochrome c oxidase assembly homolog"/>
    <property type="match status" value="1"/>
</dbReference>
<comment type="subunit">
    <text evidence="6">Interacts with CNNM4/ACDP4. Interacts with RANBP2.</text>
</comment>
<evidence type="ECO:0000313" key="9">
    <source>
        <dbReference type="Proteomes" id="UP000887566"/>
    </source>
</evidence>
<dbReference type="Proteomes" id="UP000887566">
    <property type="component" value="Unplaced"/>
</dbReference>
<dbReference type="HAMAP" id="MF_00155">
    <property type="entry name" value="CtaG"/>
    <property type="match status" value="1"/>
</dbReference>
<dbReference type="GO" id="GO:0005743">
    <property type="term" value="C:mitochondrial inner membrane"/>
    <property type="evidence" value="ECO:0007669"/>
    <property type="project" value="UniProtKB-SubCell"/>
</dbReference>
<evidence type="ECO:0000256" key="4">
    <source>
        <dbReference type="ARBA" id="ARBA00022989"/>
    </source>
</evidence>
<evidence type="ECO:0000256" key="7">
    <source>
        <dbReference type="ARBA" id="ARBA00068998"/>
    </source>
</evidence>
<dbReference type="PANTHER" id="PTHR21320:SF3">
    <property type="entry name" value="CYTOCHROME C OXIDASE ASSEMBLY PROTEIN COX11, MITOCHONDRIAL-RELATED"/>
    <property type="match status" value="1"/>
</dbReference>
<dbReference type="InterPro" id="IPR023471">
    <property type="entry name" value="CtaG/Cox11_dom_sf"/>
</dbReference>
<accession>A0A914XHS2</accession>
<organism evidence="9 10">
    <name type="scientific">Plectus sambesii</name>
    <dbReference type="NCBI Taxonomy" id="2011161"/>
    <lineage>
        <taxon>Eukaryota</taxon>
        <taxon>Metazoa</taxon>
        <taxon>Ecdysozoa</taxon>
        <taxon>Nematoda</taxon>
        <taxon>Chromadorea</taxon>
        <taxon>Plectida</taxon>
        <taxon>Plectina</taxon>
        <taxon>Plectoidea</taxon>
        <taxon>Plectidae</taxon>
        <taxon>Plectus</taxon>
    </lineage>
</organism>
<evidence type="ECO:0000313" key="10">
    <source>
        <dbReference type="WBParaSite" id="PSAMB.scaffold7843size7010.g30598.t1"/>
    </source>
</evidence>
<evidence type="ECO:0000256" key="8">
    <source>
        <dbReference type="SAM" id="Phobius"/>
    </source>
</evidence>
<dbReference type="GO" id="GO:0005507">
    <property type="term" value="F:copper ion binding"/>
    <property type="evidence" value="ECO:0007669"/>
    <property type="project" value="InterPro"/>
</dbReference>
<dbReference type="NCBIfam" id="NF003465">
    <property type="entry name" value="PRK05089.1"/>
    <property type="match status" value="1"/>
</dbReference>
<evidence type="ECO:0000256" key="2">
    <source>
        <dbReference type="ARBA" id="ARBA00004243"/>
    </source>
</evidence>
<reference evidence="10" key="1">
    <citation type="submission" date="2022-11" db="UniProtKB">
        <authorList>
            <consortium name="WormBaseParasite"/>
        </authorList>
    </citation>
    <scope>IDENTIFICATION</scope>
</reference>
<sequence>MLLNHLRFGCRRLAVATCLRSLPSSAPIAQTLSSRIPFALTCVPHQPIRQSSSDQRWNQDSYEQYQKRKTRDTAYYVLSVVVLAIGLTFAAVPAYRMFCESTAYGGTTQIAKDTDKIEKMRRMDQRLIRVQFNADTHSSMRWNFRPLQTDIYVHPGETALAFYTASNDTNKPIIGMSTYNIIPFQAAYYFCKIQCFCFEEQILNPGEKVDMPVFFYIDPDYVDDPALEYTDDIILSYTFFEAKKGLKLPNPFDQPSAQKQIAPAAS</sequence>
<dbReference type="Pfam" id="PF04442">
    <property type="entry name" value="CtaG_Cox11"/>
    <property type="match status" value="1"/>
</dbReference>
<evidence type="ECO:0000256" key="5">
    <source>
        <dbReference type="ARBA" id="ARBA00023136"/>
    </source>
</evidence>
<protein>
    <recommendedName>
        <fullName evidence="7">Cytochrome c oxidase assembly protein COX11, mitochondrial</fullName>
    </recommendedName>
</protein>